<reference evidence="1 2" key="1">
    <citation type="submission" date="2016-11" db="EMBL/GenBank/DDBJ databases">
        <authorList>
            <person name="Jaros S."/>
            <person name="Januszkiewicz K."/>
            <person name="Wedrychowicz H."/>
        </authorList>
    </citation>
    <scope>NUCLEOTIDE SEQUENCE [LARGE SCALE GENOMIC DNA]</scope>
    <source>
        <strain evidence="1 2">DSM 15212</strain>
    </source>
</reference>
<sequence length="209" mass="24271">MMPLKYFKILKNEPCPCGSELKYIECCYNKEDEFIDVKYINKILLETAKAFDSNKIKTCLHPNKSECKPPIKPAHAIQNNGILSQISYKNHVVTFATHKTKKFDAKRIDDNILELSNSLGLVGVNEATTHTCFCDYHDSSVFAPIENNPKGFVKNDKEQLFLYAYKAFAFEYYKSMVALNALRDLFKRIPQKLKKYPFLVVPHYRREQL</sequence>
<accession>A0A1M6TS32</accession>
<evidence type="ECO:0000313" key="1">
    <source>
        <dbReference type="EMBL" id="SHK59724.1"/>
    </source>
</evidence>
<dbReference type="Proteomes" id="UP000184465">
    <property type="component" value="Unassembled WGS sequence"/>
</dbReference>
<proteinExistence type="predicted"/>
<dbReference type="SUPFAM" id="SSF103642">
    <property type="entry name" value="Sec-C motif"/>
    <property type="match status" value="1"/>
</dbReference>
<dbReference type="EMBL" id="FRAG01000104">
    <property type="protein sequence ID" value="SHK59724.1"/>
    <property type="molecule type" value="Genomic_DNA"/>
</dbReference>
<keyword evidence="2" id="KW-1185">Reference proteome</keyword>
<dbReference type="STRING" id="1121301.SAMN02745912_03778"/>
<gene>
    <name evidence="1" type="ORF">SAMN02745912_03778</name>
</gene>
<evidence type="ECO:0000313" key="2">
    <source>
        <dbReference type="Proteomes" id="UP000184465"/>
    </source>
</evidence>
<dbReference type="InterPro" id="IPR004027">
    <property type="entry name" value="SEC_C_motif"/>
</dbReference>
<dbReference type="Pfam" id="PF02810">
    <property type="entry name" value="SEC-C"/>
    <property type="match status" value="1"/>
</dbReference>
<protein>
    <submittedName>
        <fullName evidence="1">SEC-C motif-containing protein</fullName>
    </submittedName>
</protein>
<dbReference type="OrthoDB" id="583051at2"/>
<dbReference type="AlphaFoldDB" id="A0A1M6TS32"/>
<name>A0A1M6TS32_PARC5</name>
<organism evidence="1 2">
    <name type="scientific">Paramaledivibacter caminithermalis (strain DSM 15212 / CIP 107654 / DViRD3)</name>
    <name type="common">Clostridium caminithermale</name>
    <dbReference type="NCBI Taxonomy" id="1121301"/>
    <lineage>
        <taxon>Bacteria</taxon>
        <taxon>Bacillati</taxon>
        <taxon>Bacillota</taxon>
        <taxon>Clostridia</taxon>
        <taxon>Peptostreptococcales</taxon>
        <taxon>Caminicellaceae</taxon>
        <taxon>Paramaledivibacter</taxon>
    </lineage>
</organism>
<dbReference type="RefSeq" id="WP_073153660.1">
    <property type="nucleotide sequence ID" value="NZ_FRAG01000104.1"/>
</dbReference>